<evidence type="ECO:0000313" key="2">
    <source>
        <dbReference type="Proteomes" id="UP001160130"/>
    </source>
</evidence>
<dbReference type="SUPFAM" id="SSF159659">
    <property type="entry name" value="Cgl1923-like"/>
    <property type="match status" value="1"/>
</dbReference>
<dbReference type="InterPro" id="IPR038389">
    <property type="entry name" value="PSMG2_sf"/>
</dbReference>
<comment type="caution">
    <text evidence="1">The sequence shown here is derived from an EMBL/GenBank/DDBJ whole genome shotgun (WGS) entry which is preliminary data.</text>
</comment>
<dbReference type="Gene3D" id="3.40.50.10900">
    <property type="entry name" value="PAC-like subunit"/>
    <property type="match status" value="1"/>
</dbReference>
<protein>
    <submittedName>
        <fullName evidence="1">ATP-grasp superfamily ATP-dependent carboligase</fullName>
    </submittedName>
</protein>
<dbReference type="InterPro" id="IPR019151">
    <property type="entry name" value="Proteasome_assmbl_chaperone_2"/>
</dbReference>
<name>A0ABT6KWK9_9MYCO</name>
<accession>A0ABT6KWK9</accession>
<proteinExistence type="predicted"/>
<reference evidence="1 2" key="1">
    <citation type="submission" date="2023-04" db="EMBL/GenBank/DDBJ databases">
        <title>Forest soil microbial communities from Buena Vista Peninsula, Colon Province, Panama.</title>
        <authorList>
            <person name="Bouskill N."/>
        </authorList>
    </citation>
    <scope>NUCLEOTIDE SEQUENCE [LARGE SCALE GENOMIC DNA]</scope>
    <source>
        <strain evidence="1 2">AC80</strain>
    </source>
</reference>
<keyword evidence="2" id="KW-1185">Reference proteome</keyword>
<sequence>MPLGDGSRIVSAMSWSRRLTRLQPNVFRLDDAAAYQDPLRQNVKQIGVVRAIVSGSHFNRVIRPGMRLFAQAAHQKTLFFAQAAHQKKTGSARGGSSAPRRAYPDCVTPSYPNAGRRINLPELKDAIVVAAFEGWNDAGDAASDALDHLDAIWEAQPIVEIDDESYYDYQVNRPVIRQVDGVTREVVWPSMQISHCRPPGSNRDVVLMHGVEPNMRWRTFCAELLAIADKLNVQTVVILGALLADTPHTRPVPVSGAAYSAESAKFFGLEETRYEGPTGIAGVFQDACVQAGIPAVTFWAAVPHYVSQPPSPKATVALLRRVEDVLDVEVPLADLPTAAEEWEQAVTEMTAEDEEIAEYVASLEQRGDAEVDMNEALGKIDGDALAAEFERYLRRRGR</sequence>
<dbReference type="Proteomes" id="UP001160130">
    <property type="component" value="Unassembled WGS sequence"/>
</dbReference>
<gene>
    <name evidence="1" type="ORF">M2272_001731</name>
</gene>
<evidence type="ECO:0000313" key="1">
    <source>
        <dbReference type="EMBL" id="MDH6195102.1"/>
    </source>
</evidence>
<organism evidence="1 2">
    <name type="scientific">Mycolicibacterium frederiksbergense</name>
    <dbReference type="NCBI Taxonomy" id="117567"/>
    <lineage>
        <taxon>Bacteria</taxon>
        <taxon>Bacillati</taxon>
        <taxon>Actinomycetota</taxon>
        <taxon>Actinomycetes</taxon>
        <taxon>Mycobacteriales</taxon>
        <taxon>Mycobacteriaceae</taxon>
        <taxon>Mycolicibacterium</taxon>
    </lineage>
</organism>
<dbReference type="Pfam" id="PF09754">
    <property type="entry name" value="PAC2"/>
    <property type="match status" value="1"/>
</dbReference>
<dbReference type="EMBL" id="JARXVE010000002">
    <property type="protein sequence ID" value="MDH6195102.1"/>
    <property type="molecule type" value="Genomic_DNA"/>
</dbReference>